<organism evidence="2 3">
    <name type="scientific">Carnobacterium viridans</name>
    <dbReference type="NCBI Taxonomy" id="174587"/>
    <lineage>
        <taxon>Bacteria</taxon>
        <taxon>Bacillati</taxon>
        <taxon>Bacillota</taxon>
        <taxon>Bacilli</taxon>
        <taxon>Lactobacillales</taxon>
        <taxon>Carnobacteriaceae</taxon>
        <taxon>Carnobacterium</taxon>
    </lineage>
</organism>
<dbReference type="Pfam" id="PF06133">
    <property type="entry name" value="Com_YlbF"/>
    <property type="match status" value="1"/>
</dbReference>
<dbReference type="RefSeq" id="WP_035021980.1">
    <property type="nucleotide sequence ID" value="NZ_CP084916.1"/>
</dbReference>
<proteinExistence type="inferred from homology"/>
<dbReference type="InterPro" id="IPR023378">
    <property type="entry name" value="YheA/YmcA-like_dom_sf"/>
</dbReference>
<dbReference type="InterPro" id="IPR010368">
    <property type="entry name" value="Com_YlbF"/>
</dbReference>
<keyword evidence="3" id="KW-1185">Reference proteome</keyword>
<evidence type="ECO:0000313" key="2">
    <source>
        <dbReference type="EMBL" id="SDQ49807.1"/>
    </source>
</evidence>
<comment type="similarity">
    <text evidence="1">Belongs to the UPF0342 family.</text>
</comment>
<sequence>MSTNIYDTANALEKELRDSEEYTVLVAAFNEVKKDEAASKMYFDFQEVQIKLQQKQMSGEQITEEEIEEAQNLAQTSGENDVIKKLMEAEQRLSTLIEDLNRIIMKPVQDVYQG</sequence>
<dbReference type="Gene3D" id="1.20.1500.10">
    <property type="entry name" value="YheA/YmcA-like"/>
    <property type="match status" value="1"/>
</dbReference>
<dbReference type="OrthoDB" id="9811402at2"/>
<reference evidence="3" key="1">
    <citation type="submission" date="2016-10" db="EMBL/GenBank/DDBJ databases">
        <authorList>
            <person name="Varghese N."/>
            <person name="Submissions S."/>
        </authorList>
    </citation>
    <scope>NUCLEOTIDE SEQUENCE [LARGE SCALE GENOMIC DNA]</scope>
    <source>
        <strain evidence="3">MPL-11</strain>
    </source>
</reference>
<dbReference type="EMBL" id="FNJW01000008">
    <property type="protein sequence ID" value="SDQ49807.1"/>
    <property type="molecule type" value="Genomic_DNA"/>
</dbReference>
<dbReference type="Proteomes" id="UP000199481">
    <property type="component" value="Unassembled WGS sequence"/>
</dbReference>
<name>A0A1H1BD33_9LACT</name>
<dbReference type="AlphaFoldDB" id="A0A1H1BD33"/>
<dbReference type="HAMAP" id="MF_01526">
    <property type="entry name" value="UPF0342"/>
    <property type="match status" value="1"/>
</dbReference>
<accession>A0A1H1BD33</accession>
<gene>
    <name evidence="2" type="ORF">SAMN04487752_2533</name>
</gene>
<protein>
    <recommendedName>
        <fullName evidence="1">UPF0342 protein SAMN04487752_2533</fullName>
    </recommendedName>
</protein>
<evidence type="ECO:0000313" key="3">
    <source>
        <dbReference type="Proteomes" id="UP000199481"/>
    </source>
</evidence>
<evidence type="ECO:0000256" key="1">
    <source>
        <dbReference type="HAMAP-Rule" id="MF_01526"/>
    </source>
</evidence>
<dbReference type="SUPFAM" id="SSF158622">
    <property type="entry name" value="YheA/YmcA-like"/>
    <property type="match status" value="1"/>
</dbReference>